<keyword evidence="2" id="KW-0813">Transport</keyword>
<dbReference type="Proteomes" id="UP000242180">
    <property type="component" value="Unassembled WGS sequence"/>
</dbReference>
<dbReference type="PANTHER" id="PTHR43791">
    <property type="entry name" value="PERMEASE-RELATED"/>
    <property type="match status" value="1"/>
</dbReference>
<proteinExistence type="predicted"/>
<accession>A0A1X2H6P0</accession>
<feature type="transmembrane region" description="Helical" evidence="6">
    <location>
        <begin position="353"/>
        <end position="377"/>
    </location>
</feature>
<evidence type="ECO:0000259" key="7">
    <source>
        <dbReference type="PROSITE" id="PS50850"/>
    </source>
</evidence>
<feature type="domain" description="Major facilitator superfamily (MFS) profile" evidence="7">
    <location>
        <begin position="1"/>
        <end position="406"/>
    </location>
</feature>
<dbReference type="PROSITE" id="PS50850">
    <property type="entry name" value="MFS"/>
    <property type="match status" value="1"/>
</dbReference>
<feature type="transmembrane region" description="Helical" evidence="6">
    <location>
        <begin position="114"/>
        <end position="137"/>
    </location>
</feature>
<feature type="transmembrane region" description="Helical" evidence="6">
    <location>
        <begin position="79"/>
        <end position="102"/>
    </location>
</feature>
<protein>
    <submittedName>
        <fullName evidence="8">Major facilitator superfamily domain-containing protein</fullName>
    </submittedName>
</protein>
<keyword evidence="4 6" id="KW-1133">Transmembrane helix</keyword>
<dbReference type="EMBL" id="MCGN01000008">
    <property type="protein sequence ID" value="ORY94142.1"/>
    <property type="molecule type" value="Genomic_DNA"/>
</dbReference>
<feature type="transmembrane region" description="Helical" evidence="6">
    <location>
        <begin position="54"/>
        <end position="73"/>
    </location>
</feature>
<evidence type="ECO:0000313" key="8">
    <source>
        <dbReference type="EMBL" id="ORY94142.1"/>
    </source>
</evidence>
<feature type="transmembrane region" description="Helical" evidence="6">
    <location>
        <begin position="295"/>
        <end position="313"/>
    </location>
</feature>
<evidence type="ECO:0000256" key="2">
    <source>
        <dbReference type="ARBA" id="ARBA00022448"/>
    </source>
</evidence>
<evidence type="ECO:0000313" key="9">
    <source>
        <dbReference type="Proteomes" id="UP000242180"/>
    </source>
</evidence>
<reference evidence="8 9" key="1">
    <citation type="submission" date="2016-07" db="EMBL/GenBank/DDBJ databases">
        <title>Pervasive Adenine N6-methylation of Active Genes in Fungi.</title>
        <authorList>
            <consortium name="DOE Joint Genome Institute"/>
            <person name="Mondo S.J."/>
            <person name="Dannebaum R.O."/>
            <person name="Kuo R.C."/>
            <person name="Labutti K."/>
            <person name="Haridas S."/>
            <person name="Kuo A."/>
            <person name="Salamov A."/>
            <person name="Ahrendt S.R."/>
            <person name="Lipzen A."/>
            <person name="Sullivan W."/>
            <person name="Andreopoulos W.B."/>
            <person name="Clum A."/>
            <person name="Lindquist E."/>
            <person name="Daum C."/>
            <person name="Ramamoorthy G.K."/>
            <person name="Gryganskyi A."/>
            <person name="Culley D."/>
            <person name="Magnuson J.K."/>
            <person name="James T.Y."/>
            <person name="O'Malley M.A."/>
            <person name="Stajich J.E."/>
            <person name="Spatafora J.W."/>
            <person name="Visel A."/>
            <person name="Grigoriev I.V."/>
        </authorList>
    </citation>
    <scope>NUCLEOTIDE SEQUENCE [LARGE SCALE GENOMIC DNA]</scope>
    <source>
        <strain evidence="8 9">NRRL 2496</strain>
    </source>
</reference>
<gene>
    <name evidence="8" type="ORF">BCR43DRAFT_532151</name>
</gene>
<feature type="transmembrane region" description="Helical" evidence="6">
    <location>
        <begin position="228"/>
        <end position="250"/>
    </location>
</feature>
<dbReference type="InterPro" id="IPR011701">
    <property type="entry name" value="MFS"/>
</dbReference>
<feature type="transmembrane region" description="Helical" evidence="6">
    <location>
        <begin position="383"/>
        <end position="402"/>
    </location>
</feature>
<name>A0A1X2H6P0_SYNRA</name>
<feature type="transmembrane region" description="Helical" evidence="6">
    <location>
        <begin position="149"/>
        <end position="169"/>
    </location>
</feature>
<feature type="transmembrane region" description="Helical" evidence="6">
    <location>
        <begin position="29"/>
        <end position="47"/>
    </location>
</feature>
<dbReference type="SUPFAM" id="SSF103473">
    <property type="entry name" value="MFS general substrate transporter"/>
    <property type="match status" value="1"/>
</dbReference>
<evidence type="ECO:0000256" key="1">
    <source>
        <dbReference type="ARBA" id="ARBA00004141"/>
    </source>
</evidence>
<dbReference type="GO" id="GO:0022857">
    <property type="term" value="F:transmembrane transporter activity"/>
    <property type="evidence" value="ECO:0007669"/>
    <property type="project" value="InterPro"/>
</dbReference>
<organism evidence="8 9">
    <name type="scientific">Syncephalastrum racemosum</name>
    <name type="common">Filamentous fungus</name>
    <dbReference type="NCBI Taxonomy" id="13706"/>
    <lineage>
        <taxon>Eukaryota</taxon>
        <taxon>Fungi</taxon>
        <taxon>Fungi incertae sedis</taxon>
        <taxon>Mucoromycota</taxon>
        <taxon>Mucoromycotina</taxon>
        <taxon>Mucoromycetes</taxon>
        <taxon>Mucorales</taxon>
        <taxon>Syncephalastraceae</taxon>
        <taxon>Syncephalastrum</taxon>
    </lineage>
</organism>
<feature type="transmembrane region" description="Helical" evidence="6">
    <location>
        <begin position="262"/>
        <end position="283"/>
    </location>
</feature>
<dbReference type="AlphaFoldDB" id="A0A1X2H6P0"/>
<keyword evidence="5 6" id="KW-0472">Membrane</keyword>
<dbReference type="OMA" id="IFTHIIA"/>
<evidence type="ECO:0000256" key="4">
    <source>
        <dbReference type="ARBA" id="ARBA00022989"/>
    </source>
</evidence>
<dbReference type="Pfam" id="PF07690">
    <property type="entry name" value="MFS_1"/>
    <property type="match status" value="1"/>
</dbReference>
<dbReference type="PANTHER" id="PTHR43791:SF65">
    <property type="entry name" value="MAJOR FACILITATOR SUPERFAMILY (MFS) PROFILE DOMAIN-CONTAINING PROTEIN-RELATED"/>
    <property type="match status" value="1"/>
</dbReference>
<feature type="transmembrane region" description="Helical" evidence="6">
    <location>
        <begin position="319"/>
        <end position="341"/>
    </location>
</feature>
<sequence>MDRTNLSNAISDDLALDLGFTNDGVNTSIQVYSVIFTIVTLFANVISKRVGPHLWIPILMSSWAIVTWAHVLTHNFGGFMAVRVFIALTEAGFIPTCLVYLTGWYKTAELATRLAWFWGVQSFASAFSGLISFGVFRLAGVANLEGWKWLFLLDGIFTHIIAFIAFFFLPASPSKTAGGVRGRKGWFTEREIHIAVTRLIRDDLSKTEQHVKKITWTDIKLAVLDTKIWTHLVITFIGMMPDTPITTYLPSIIRSGGFDTEMANLLTVPSYIINLIFSILIAWSSDRYGEVGLHALLGTVWKLVGFVVLRTLPVDTGRWSLFAGATVAVSSPSWHGMHIAWMSSNVAPVGKRALALGAIIGSANINSLPGGIIYQNWDAPRYFYGNTINIILCCVTIVLFLIQRYRYVLTNKYRERKWNSMTVEEQQTYLKTTDKKGSNRLDFRFRI</sequence>
<dbReference type="GO" id="GO:0016020">
    <property type="term" value="C:membrane"/>
    <property type="evidence" value="ECO:0007669"/>
    <property type="project" value="UniProtKB-SubCell"/>
</dbReference>
<dbReference type="InterPro" id="IPR036259">
    <property type="entry name" value="MFS_trans_sf"/>
</dbReference>
<dbReference type="InParanoid" id="A0A1X2H6P0"/>
<comment type="caution">
    <text evidence="8">The sequence shown here is derived from an EMBL/GenBank/DDBJ whole genome shotgun (WGS) entry which is preliminary data.</text>
</comment>
<dbReference type="InterPro" id="IPR020846">
    <property type="entry name" value="MFS_dom"/>
</dbReference>
<keyword evidence="3 6" id="KW-0812">Transmembrane</keyword>
<evidence type="ECO:0000256" key="5">
    <source>
        <dbReference type="ARBA" id="ARBA00023136"/>
    </source>
</evidence>
<keyword evidence="9" id="KW-1185">Reference proteome</keyword>
<evidence type="ECO:0000256" key="3">
    <source>
        <dbReference type="ARBA" id="ARBA00022692"/>
    </source>
</evidence>
<comment type="subcellular location">
    <subcellularLocation>
        <location evidence="1">Membrane</location>
        <topology evidence="1">Multi-pass membrane protein</topology>
    </subcellularLocation>
</comment>
<dbReference type="Gene3D" id="1.20.1250.20">
    <property type="entry name" value="MFS general substrate transporter like domains"/>
    <property type="match status" value="2"/>
</dbReference>
<evidence type="ECO:0000256" key="6">
    <source>
        <dbReference type="SAM" id="Phobius"/>
    </source>
</evidence>
<dbReference type="OrthoDB" id="1935484at2759"/>
<dbReference type="STRING" id="13706.A0A1X2H6P0"/>